<dbReference type="Proteomes" id="UP000316426">
    <property type="component" value="Chromosome"/>
</dbReference>
<dbReference type="EMBL" id="CP036349">
    <property type="protein sequence ID" value="QDV74528.1"/>
    <property type="molecule type" value="Genomic_DNA"/>
</dbReference>
<gene>
    <name evidence="1" type="ORF">Spa11_27320</name>
</gene>
<proteinExistence type="predicted"/>
<dbReference type="AlphaFoldDB" id="A0A518K9Q9"/>
<accession>A0A518K9Q9</accession>
<dbReference type="KEGG" id="bmei:Spa11_27320"/>
<organism evidence="1 2">
    <name type="scientific">Botrimarina mediterranea</name>
    <dbReference type="NCBI Taxonomy" id="2528022"/>
    <lineage>
        <taxon>Bacteria</taxon>
        <taxon>Pseudomonadati</taxon>
        <taxon>Planctomycetota</taxon>
        <taxon>Planctomycetia</taxon>
        <taxon>Pirellulales</taxon>
        <taxon>Lacipirellulaceae</taxon>
        <taxon>Botrimarina</taxon>
    </lineage>
</organism>
<protein>
    <submittedName>
        <fullName evidence="1">Uncharacterized protein</fullName>
    </submittedName>
</protein>
<dbReference type="RefSeq" id="WP_145113005.1">
    <property type="nucleotide sequence ID" value="NZ_CP036349.1"/>
</dbReference>
<sequence>MARKNPPTKKKPKTTLTEVIPTPPAAAEEEKLSVDIPKQVCWRLKLALLTMESRGKKTAKKKFVEQAIVDALDRLDNEWEGAHG</sequence>
<keyword evidence="2" id="KW-1185">Reference proteome</keyword>
<reference evidence="1 2" key="1">
    <citation type="submission" date="2019-02" db="EMBL/GenBank/DDBJ databases">
        <title>Deep-cultivation of Planctomycetes and their phenomic and genomic characterization uncovers novel biology.</title>
        <authorList>
            <person name="Wiegand S."/>
            <person name="Jogler M."/>
            <person name="Boedeker C."/>
            <person name="Pinto D."/>
            <person name="Vollmers J."/>
            <person name="Rivas-Marin E."/>
            <person name="Kohn T."/>
            <person name="Peeters S.H."/>
            <person name="Heuer A."/>
            <person name="Rast P."/>
            <person name="Oberbeckmann S."/>
            <person name="Bunk B."/>
            <person name="Jeske O."/>
            <person name="Meyerdierks A."/>
            <person name="Storesund J.E."/>
            <person name="Kallscheuer N."/>
            <person name="Luecker S."/>
            <person name="Lage O.M."/>
            <person name="Pohl T."/>
            <person name="Merkel B.J."/>
            <person name="Hornburger P."/>
            <person name="Mueller R.-W."/>
            <person name="Bruemmer F."/>
            <person name="Labrenz M."/>
            <person name="Spormann A.M."/>
            <person name="Op den Camp H."/>
            <person name="Overmann J."/>
            <person name="Amann R."/>
            <person name="Jetten M.S.M."/>
            <person name="Mascher T."/>
            <person name="Medema M.H."/>
            <person name="Devos D.P."/>
            <person name="Kaster A.-K."/>
            <person name="Ovreas L."/>
            <person name="Rohde M."/>
            <person name="Galperin M.Y."/>
            <person name="Jogler C."/>
        </authorList>
    </citation>
    <scope>NUCLEOTIDE SEQUENCE [LARGE SCALE GENOMIC DNA]</scope>
    <source>
        <strain evidence="1 2">Spa11</strain>
    </source>
</reference>
<evidence type="ECO:0000313" key="2">
    <source>
        <dbReference type="Proteomes" id="UP000316426"/>
    </source>
</evidence>
<evidence type="ECO:0000313" key="1">
    <source>
        <dbReference type="EMBL" id="QDV74528.1"/>
    </source>
</evidence>
<name>A0A518K9Q9_9BACT</name>